<evidence type="ECO:0000256" key="1">
    <source>
        <dbReference type="ARBA" id="ARBA00007825"/>
    </source>
</evidence>
<evidence type="ECO:0000313" key="5">
    <source>
        <dbReference type="EMBL" id="AJK69526.1"/>
    </source>
</evidence>
<dbReference type="InterPro" id="IPR012786">
    <property type="entry name" value="Protocat_dOase_a"/>
</dbReference>
<dbReference type="SUPFAM" id="SSF49482">
    <property type="entry name" value="Aromatic compound dioxygenase"/>
    <property type="match status" value="1"/>
</dbReference>
<evidence type="ECO:0000256" key="2">
    <source>
        <dbReference type="ARBA" id="ARBA00022964"/>
    </source>
</evidence>
<organism evidence="5 6">
    <name type="scientific">Corynebacterium marinum DSM 44953</name>
    <dbReference type="NCBI Taxonomy" id="1224162"/>
    <lineage>
        <taxon>Bacteria</taxon>
        <taxon>Bacillati</taxon>
        <taxon>Actinomycetota</taxon>
        <taxon>Actinomycetes</taxon>
        <taxon>Mycobacteriales</taxon>
        <taxon>Corynebacteriaceae</taxon>
        <taxon>Corynebacterium</taxon>
    </lineage>
</organism>
<dbReference type="HOGENOM" id="CLU_027719_7_1_11"/>
<dbReference type="InterPro" id="IPR000627">
    <property type="entry name" value="Intradiol_dOase_C"/>
</dbReference>
<dbReference type="InterPro" id="IPR050770">
    <property type="entry name" value="Intradiol_RC_Dioxygenase"/>
</dbReference>
<sequence>MIDTHKTGEFRYPVSDIRDQDEAGFGLTPSQTVGPYVHIGLTLEDSEKIVPEGTEGAVDVTVAVVDGNGDPIADAMIEIWQADSAGVFNSPLDPRTGGKATAEGFRGLGRGMVDQTGSVTFTTLLPGAIEVDGHDTEAPHLKLGVFARGMLERLYTRLYFPENTDANAADPVLQLVDEARRGLLVAEQDGTGYRLTIVVQHEDPAQETPFFRI</sequence>
<keyword evidence="2 5" id="KW-0223">Dioxygenase</keyword>
<feature type="domain" description="Intradiol ring-cleavage dioxygenases" evidence="4">
    <location>
        <begin position="48"/>
        <end position="184"/>
    </location>
</feature>
<evidence type="ECO:0000259" key="4">
    <source>
        <dbReference type="Pfam" id="PF00775"/>
    </source>
</evidence>
<dbReference type="NCBIfam" id="TIGR02423">
    <property type="entry name" value="protocat_alph"/>
    <property type="match status" value="1"/>
</dbReference>
<dbReference type="EMBL" id="CP007790">
    <property type="protein sequence ID" value="AJK69526.1"/>
    <property type="molecule type" value="Genomic_DNA"/>
</dbReference>
<reference evidence="5 6" key="1">
    <citation type="submission" date="2014-05" db="EMBL/GenBank/DDBJ databases">
        <title>Complete genome sequence of Corynebacterium marinum DSM 44953.</title>
        <authorList>
            <person name="Schaffert L."/>
            <person name="Albersmeier A."/>
            <person name="Kalinowski J."/>
            <person name="Ruckert C."/>
        </authorList>
    </citation>
    <scope>NUCLEOTIDE SEQUENCE [LARGE SCALE GENOMIC DNA]</scope>
    <source>
        <strain evidence="5 6">DSM 44953</strain>
    </source>
</reference>
<dbReference type="GO" id="GO:0008199">
    <property type="term" value="F:ferric iron binding"/>
    <property type="evidence" value="ECO:0007669"/>
    <property type="project" value="InterPro"/>
</dbReference>
<dbReference type="Proteomes" id="UP000031928">
    <property type="component" value="Chromosome"/>
</dbReference>
<dbReference type="InterPro" id="IPR015889">
    <property type="entry name" value="Intradiol_dOase_core"/>
</dbReference>
<dbReference type="AlphaFoldDB" id="A0A0B6TXS8"/>
<accession>A0A0B6TXS8</accession>
<dbReference type="Pfam" id="PF00775">
    <property type="entry name" value="Dioxygenase_C"/>
    <property type="match status" value="1"/>
</dbReference>
<dbReference type="RefSeq" id="WP_042621944.1">
    <property type="nucleotide sequence ID" value="NZ_CP007790.1"/>
</dbReference>
<keyword evidence="3" id="KW-0560">Oxidoreductase</keyword>
<dbReference type="GO" id="GO:0018578">
    <property type="term" value="F:protocatechuate 3,4-dioxygenase activity"/>
    <property type="evidence" value="ECO:0007669"/>
    <property type="project" value="InterPro"/>
</dbReference>
<evidence type="ECO:0000256" key="3">
    <source>
        <dbReference type="ARBA" id="ARBA00023002"/>
    </source>
</evidence>
<gene>
    <name evidence="5" type="ORF">B840_09675</name>
</gene>
<dbReference type="OrthoDB" id="4417174at2"/>
<name>A0A0B6TXS8_9CORY</name>
<protein>
    <submittedName>
        <fullName evidence="5">Protocatechuate 3,4-dioxygenase, alpha subunit</fullName>
    </submittedName>
</protein>
<comment type="similarity">
    <text evidence="1">Belongs to the intradiol ring-cleavage dioxygenase family.</text>
</comment>
<evidence type="ECO:0000313" key="6">
    <source>
        <dbReference type="Proteomes" id="UP000031928"/>
    </source>
</evidence>
<dbReference type="STRING" id="1224162.B840_09675"/>
<keyword evidence="6" id="KW-1185">Reference proteome</keyword>
<dbReference type="PANTHER" id="PTHR33711">
    <property type="entry name" value="DIOXYGENASE, PUTATIVE (AFU_ORTHOLOGUE AFUA_2G02910)-RELATED"/>
    <property type="match status" value="1"/>
</dbReference>
<dbReference type="PANTHER" id="PTHR33711:SF9">
    <property type="entry name" value="PROTOCATECHUATE 3,4-DIOXYGENASE ALPHA CHAIN"/>
    <property type="match status" value="1"/>
</dbReference>
<dbReference type="KEGG" id="cmq:B840_09675"/>
<proteinExistence type="inferred from homology"/>
<dbReference type="Gene3D" id="2.60.130.10">
    <property type="entry name" value="Aromatic compound dioxygenase"/>
    <property type="match status" value="1"/>
</dbReference>